<evidence type="ECO:0000256" key="2">
    <source>
        <dbReference type="ARBA" id="ARBA00009348"/>
    </source>
</evidence>
<feature type="domain" description="Sialidase" evidence="4">
    <location>
        <begin position="117"/>
        <end position="362"/>
    </location>
</feature>
<evidence type="ECO:0000256" key="1">
    <source>
        <dbReference type="ARBA" id="ARBA00000427"/>
    </source>
</evidence>
<dbReference type="PANTHER" id="PTHR10628">
    <property type="entry name" value="SIALIDASE"/>
    <property type="match status" value="1"/>
</dbReference>
<comment type="similarity">
    <text evidence="2">Belongs to the glycosyl hydrolase 33 family.</text>
</comment>
<dbReference type="EC" id="3.2.1.18" evidence="3"/>
<keyword evidence="6" id="KW-1185">Reference proteome</keyword>
<dbReference type="CDD" id="cd15482">
    <property type="entry name" value="Sialidase_non-viral"/>
    <property type="match status" value="1"/>
</dbReference>
<gene>
    <name evidence="5" type="ORF">SAMN05444682_110182</name>
</gene>
<comment type="catalytic activity">
    <reaction evidence="1">
        <text>Hydrolysis of alpha-(2-&gt;3)-, alpha-(2-&gt;6)-, alpha-(2-&gt;8)- glycosidic linkages of terminal sialic acid residues in oligosaccharides, glycoproteins, glycolipids, colominic acid and synthetic substrates.</text>
        <dbReference type="EC" id="3.2.1.18"/>
    </reaction>
</comment>
<sequence>MDDMNNRLNSATVGGHRYPACLLLTSLFIIITSCTGGTGGEKETSQESDLKPLFSRQELIDMNYPFGRYGKDVPLGDPDVEWKRSNPDILVYVPTGSGIYNGDNEHFLVFKAPKSEELLALWTQSSVEGSGNNHLVLARSADAVNWSAPAYLVGANYGRSELQASWGFPVVSKSGRIYIFYTKEVEPYDNNRQGSGTMGCIFSDDNGVTWTPPEEIPMPRSKYDNPDTTYPKNWIVWQRPTKDSEDKWIAGYTLITSNTVMKDEPNWVNADSRCYFMRFMNLDEDPFPNELEIDWYPENDLGLEVQNPVYPHLSVAQEPAVVLLPDGRLFTIMRNMTGFIYYAVSSDQGKTWTDPEMLRYSDDGPGIEHPMSPCPIYRLTNGKFVLFFHNNTGERLGYDQAAKHWDINVANVVRNPTYYAVGEFNAMAKQPIWFGDPVEILNTGDVAVPPKMTAEIGTYPSVTEFGGKTILWYPDRKRYLLGKYLELGDE</sequence>
<dbReference type="AlphaFoldDB" id="A0A1I3RZ81"/>
<dbReference type="GO" id="GO:0006689">
    <property type="term" value="P:ganglioside catabolic process"/>
    <property type="evidence" value="ECO:0007669"/>
    <property type="project" value="TreeGrafter"/>
</dbReference>
<dbReference type="STRING" id="1477437.SAMN05444682_110182"/>
<dbReference type="EMBL" id="FOQO01000010">
    <property type="protein sequence ID" value="SFJ51350.1"/>
    <property type="molecule type" value="Genomic_DNA"/>
</dbReference>
<evidence type="ECO:0000313" key="6">
    <source>
        <dbReference type="Proteomes" id="UP000198670"/>
    </source>
</evidence>
<dbReference type="Gene3D" id="2.120.10.10">
    <property type="match status" value="2"/>
</dbReference>
<organism evidence="5 6">
    <name type="scientific">Parapedobacter indicus</name>
    <dbReference type="NCBI Taxonomy" id="1477437"/>
    <lineage>
        <taxon>Bacteria</taxon>
        <taxon>Pseudomonadati</taxon>
        <taxon>Bacteroidota</taxon>
        <taxon>Sphingobacteriia</taxon>
        <taxon>Sphingobacteriales</taxon>
        <taxon>Sphingobacteriaceae</taxon>
        <taxon>Parapedobacter</taxon>
    </lineage>
</organism>
<dbReference type="GO" id="GO:0005737">
    <property type="term" value="C:cytoplasm"/>
    <property type="evidence" value="ECO:0007669"/>
    <property type="project" value="TreeGrafter"/>
</dbReference>
<dbReference type="GO" id="GO:0009313">
    <property type="term" value="P:oligosaccharide catabolic process"/>
    <property type="evidence" value="ECO:0007669"/>
    <property type="project" value="TreeGrafter"/>
</dbReference>
<dbReference type="Pfam" id="PF13088">
    <property type="entry name" value="BNR_2"/>
    <property type="match status" value="1"/>
</dbReference>
<dbReference type="PROSITE" id="PS51257">
    <property type="entry name" value="PROKAR_LIPOPROTEIN"/>
    <property type="match status" value="1"/>
</dbReference>
<dbReference type="Proteomes" id="UP000198670">
    <property type="component" value="Unassembled WGS sequence"/>
</dbReference>
<evidence type="ECO:0000313" key="5">
    <source>
        <dbReference type="EMBL" id="SFJ51350.1"/>
    </source>
</evidence>
<protein>
    <recommendedName>
        <fullName evidence="3">exo-alpha-sialidase</fullName>
        <ecNumber evidence="3">3.2.1.18</ecNumber>
    </recommendedName>
</protein>
<dbReference type="GO" id="GO:0004308">
    <property type="term" value="F:exo-alpha-sialidase activity"/>
    <property type="evidence" value="ECO:0007669"/>
    <property type="project" value="UniProtKB-EC"/>
</dbReference>
<evidence type="ECO:0000259" key="4">
    <source>
        <dbReference type="Pfam" id="PF13088"/>
    </source>
</evidence>
<dbReference type="InterPro" id="IPR011040">
    <property type="entry name" value="Sialidase"/>
</dbReference>
<dbReference type="GO" id="GO:0016020">
    <property type="term" value="C:membrane"/>
    <property type="evidence" value="ECO:0007669"/>
    <property type="project" value="TreeGrafter"/>
</dbReference>
<dbReference type="PANTHER" id="PTHR10628:SF30">
    <property type="entry name" value="EXO-ALPHA-SIALIDASE"/>
    <property type="match status" value="1"/>
</dbReference>
<dbReference type="OrthoDB" id="41724at2"/>
<dbReference type="InterPro" id="IPR026856">
    <property type="entry name" value="Sialidase_fam"/>
</dbReference>
<dbReference type="InterPro" id="IPR036278">
    <property type="entry name" value="Sialidase_sf"/>
</dbReference>
<name>A0A1I3RZ81_9SPHI</name>
<dbReference type="SUPFAM" id="SSF50939">
    <property type="entry name" value="Sialidases"/>
    <property type="match status" value="1"/>
</dbReference>
<proteinExistence type="inferred from homology"/>
<accession>A0A1I3RZ81</accession>
<evidence type="ECO:0000256" key="3">
    <source>
        <dbReference type="ARBA" id="ARBA00012733"/>
    </source>
</evidence>
<reference evidence="5 6" key="1">
    <citation type="submission" date="2016-10" db="EMBL/GenBank/DDBJ databases">
        <authorList>
            <person name="de Groot N.N."/>
        </authorList>
    </citation>
    <scope>NUCLEOTIDE SEQUENCE [LARGE SCALE GENOMIC DNA]</scope>
    <source>
        <strain evidence="5 6">RK1</strain>
    </source>
</reference>